<feature type="transmembrane region" description="Helical" evidence="7">
    <location>
        <begin position="94"/>
        <end position="119"/>
    </location>
</feature>
<keyword evidence="6 7" id="KW-0472">Membrane</keyword>
<evidence type="ECO:0000256" key="2">
    <source>
        <dbReference type="ARBA" id="ARBA00022448"/>
    </source>
</evidence>
<dbReference type="GO" id="GO:0055085">
    <property type="term" value="P:transmembrane transport"/>
    <property type="evidence" value="ECO:0007669"/>
    <property type="project" value="InterPro"/>
</dbReference>
<dbReference type="CDD" id="cd06261">
    <property type="entry name" value="TM_PBP2"/>
    <property type="match status" value="1"/>
</dbReference>
<evidence type="ECO:0000256" key="7">
    <source>
        <dbReference type="RuleBase" id="RU363032"/>
    </source>
</evidence>
<evidence type="ECO:0000256" key="3">
    <source>
        <dbReference type="ARBA" id="ARBA00022475"/>
    </source>
</evidence>
<evidence type="ECO:0000256" key="6">
    <source>
        <dbReference type="ARBA" id="ARBA00023136"/>
    </source>
</evidence>
<feature type="domain" description="ABC transmembrane type-1" evidence="8">
    <location>
        <begin position="92"/>
        <end position="281"/>
    </location>
</feature>
<dbReference type="Pfam" id="PF00528">
    <property type="entry name" value="BPD_transp_1"/>
    <property type="match status" value="1"/>
</dbReference>
<protein>
    <submittedName>
        <fullName evidence="9">ABC transporter permease</fullName>
    </submittedName>
</protein>
<feature type="transmembrane region" description="Helical" evidence="7">
    <location>
        <begin position="156"/>
        <end position="174"/>
    </location>
</feature>
<dbReference type="EMBL" id="CP159534">
    <property type="protein sequence ID" value="XCJ69412.1"/>
    <property type="molecule type" value="Genomic_DNA"/>
</dbReference>
<dbReference type="InterPro" id="IPR000515">
    <property type="entry name" value="MetI-like"/>
</dbReference>
<dbReference type="InterPro" id="IPR050366">
    <property type="entry name" value="BP-dependent_transpt_permease"/>
</dbReference>
<evidence type="ECO:0000313" key="9">
    <source>
        <dbReference type="EMBL" id="XCJ69412.1"/>
    </source>
</evidence>
<dbReference type="SUPFAM" id="SSF161098">
    <property type="entry name" value="MetI-like"/>
    <property type="match status" value="1"/>
</dbReference>
<comment type="similarity">
    <text evidence="7">Belongs to the binding-protein-dependent transport system permease family.</text>
</comment>
<dbReference type="Gene3D" id="1.10.3720.10">
    <property type="entry name" value="MetI-like"/>
    <property type="match status" value="1"/>
</dbReference>
<proteinExistence type="inferred from homology"/>
<comment type="subcellular location">
    <subcellularLocation>
        <location evidence="1 7">Cell membrane</location>
        <topology evidence="1 7">Multi-pass membrane protein</topology>
    </subcellularLocation>
</comment>
<keyword evidence="5 7" id="KW-1133">Transmembrane helix</keyword>
<dbReference type="RefSeq" id="WP_353941099.1">
    <property type="nucleotide sequence ID" value="NZ_CP159534.1"/>
</dbReference>
<sequence length="297" mass="30741">MATAVLDTNTEPTGADPAARRPRLRGALASGRTWVGLVLTVGIVGIAFLGPLFSPHGENDIVGAPYSDAAPGALLGTDYLGQDVWSRLLAGGNWVVVTAVSATVLGMVLGVAAGLVAGYARGWLDEVIMRICDVILAFPQIVLVLVLLSVAGPKRWLVVLVVGVSHAPRVARLTRGMTTGLATREFVQSAEALGEKRTRILFRELLPNMSAPLLAELGLRLTYSVGLVASIGFLGFASDPSAADWGLMINENRLALAVQPWAILAPVVAIAVLALGTNLIADGIARAAAGSGAGERA</sequence>
<accession>A0AAU8IMT3</accession>
<dbReference type="PROSITE" id="PS50928">
    <property type="entry name" value="ABC_TM1"/>
    <property type="match status" value="1"/>
</dbReference>
<dbReference type="PANTHER" id="PTHR43386">
    <property type="entry name" value="OLIGOPEPTIDE TRANSPORT SYSTEM PERMEASE PROTEIN APPC"/>
    <property type="match status" value="1"/>
</dbReference>
<evidence type="ECO:0000256" key="5">
    <source>
        <dbReference type="ARBA" id="ARBA00022989"/>
    </source>
</evidence>
<dbReference type="GO" id="GO:0005886">
    <property type="term" value="C:plasma membrane"/>
    <property type="evidence" value="ECO:0007669"/>
    <property type="project" value="UniProtKB-SubCell"/>
</dbReference>
<dbReference type="AlphaFoldDB" id="A0AAU8IMT3"/>
<dbReference type="PANTHER" id="PTHR43386:SF25">
    <property type="entry name" value="PEPTIDE ABC TRANSPORTER PERMEASE PROTEIN"/>
    <property type="match status" value="1"/>
</dbReference>
<organism evidence="9">
    <name type="scientific">Streptomyces tabacisoli</name>
    <dbReference type="NCBI Taxonomy" id="3156398"/>
    <lineage>
        <taxon>Bacteria</taxon>
        <taxon>Bacillati</taxon>
        <taxon>Actinomycetota</taxon>
        <taxon>Actinomycetes</taxon>
        <taxon>Kitasatosporales</taxon>
        <taxon>Streptomycetaceae</taxon>
        <taxon>Streptomyces</taxon>
    </lineage>
</organism>
<feature type="transmembrane region" description="Helical" evidence="7">
    <location>
        <begin position="217"/>
        <end position="238"/>
    </location>
</feature>
<name>A0AAU8IMT3_9ACTN</name>
<evidence type="ECO:0000256" key="1">
    <source>
        <dbReference type="ARBA" id="ARBA00004651"/>
    </source>
</evidence>
<dbReference type="InterPro" id="IPR035906">
    <property type="entry name" value="MetI-like_sf"/>
</dbReference>
<evidence type="ECO:0000256" key="4">
    <source>
        <dbReference type="ARBA" id="ARBA00022692"/>
    </source>
</evidence>
<reference evidence="9" key="1">
    <citation type="submission" date="2024-06" db="EMBL/GenBank/DDBJ databases">
        <title>Streptomyces sp. strain HUAS MG91 genome sequences.</title>
        <authorList>
            <person name="Mo P."/>
        </authorList>
    </citation>
    <scope>NUCLEOTIDE SEQUENCE</scope>
    <source>
        <strain evidence="9">HUAS MG91</strain>
    </source>
</reference>
<evidence type="ECO:0000259" key="8">
    <source>
        <dbReference type="PROSITE" id="PS50928"/>
    </source>
</evidence>
<keyword evidence="2 7" id="KW-0813">Transport</keyword>
<feature type="transmembrane region" description="Helical" evidence="7">
    <location>
        <begin position="258"/>
        <end position="281"/>
    </location>
</feature>
<keyword evidence="3" id="KW-1003">Cell membrane</keyword>
<gene>
    <name evidence="9" type="ORF">ABII15_05275</name>
</gene>
<keyword evidence="4 7" id="KW-0812">Transmembrane</keyword>
<dbReference type="KEGG" id="stac:ABII15_05275"/>
<feature type="transmembrane region" description="Helical" evidence="7">
    <location>
        <begin position="131"/>
        <end position="150"/>
    </location>
</feature>
<feature type="transmembrane region" description="Helical" evidence="7">
    <location>
        <begin position="33"/>
        <end position="53"/>
    </location>
</feature>